<keyword evidence="8" id="KW-0687">Ribonucleoprotein</keyword>
<dbReference type="GO" id="GO:0005737">
    <property type="term" value="C:cytoplasm"/>
    <property type="evidence" value="ECO:0007669"/>
    <property type="project" value="UniProtKB-SubCell"/>
</dbReference>
<accession>V6TCL9</accession>
<keyword evidence="4 6" id="KW-0963">Cytoplasm</keyword>
<dbReference type="VEuPathDB" id="GiardiaDB:GL50581_551"/>
<evidence type="ECO:0000313" key="9">
    <source>
        <dbReference type="Proteomes" id="UP000018320"/>
    </source>
</evidence>
<evidence type="ECO:0000256" key="5">
    <source>
        <dbReference type="ARBA" id="ARBA00023242"/>
    </source>
</evidence>
<dbReference type="InterPro" id="IPR040637">
    <property type="entry name" value="Ribosomal_uL10-like_insert"/>
</dbReference>
<evidence type="ECO:0000259" key="7">
    <source>
        <dbReference type="Pfam" id="PF17777"/>
    </source>
</evidence>
<proteinExistence type="inferred from homology"/>
<dbReference type="InterPro" id="IPR043141">
    <property type="entry name" value="Ribosomal_uL10-like_sf"/>
</dbReference>
<comment type="function">
    <text evidence="1 6">Component of the ribosome assembly machinery. Nuclear paralog of the ribosomal protein P0, it binds pre-60S subunits at an early stage of assembly in the nucleolus, and is replaced by P0 in cytoplasmic pre-60S subunits and mature 80S ribosomes.</text>
</comment>
<dbReference type="PANTHER" id="PTHR45841">
    <property type="entry name" value="MRNA TURNOVER PROTEIN 4 MRTO4"/>
    <property type="match status" value="1"/>
</dbReference>
<reference evidence="8 9" key="2">
    <citation type="journal article" date="2013" name="Genome Biol. Evol.">
        <title>Genome sequencing of Giardia lamblia genotypes A2 and B isolates (DH and GS) and comparative analysis with the genomes of genotypes A1 and E (WB and Pig).</title>
        <authorList>
            <person name="Adam R.D."/>
            <person name="Dahlstrom E.W."/>
            <person name="Martens C.A."/>
            <person name="Bruno D.P."/>
            <person name="Barbian K.D."/>
            <person name="Ricklefs S.M."/>
            <person name="Hernandez M.M."/>
            <person name="Narla N.P."/>
            <person name="Patel R.B."/>
            <person name="Porcella S.F."/>
            <person name="Nash T.E."/>
        </authorList>
    </citation>
    <scope>NUCLEOTIDE SEQUENCE [LARGE SCALE GENOMIC DNA]</scope>
    <source>
        <strain evidence="8 9">DH</strain>
    </source>
</reference>
<comment type="subcellular location">
    <subcellularLocation>
        <location evidence="6">Cytoplasm</location>
    </subcellularLocation>
    <subcellularLocation>
        <location evidence="6">Nucleus</location>
        <location evidence="6">Nucleolus</location>
    </subcellularLocation>
</comment>
<name>V6TCL9_GIAIN</name>
<dbReference type="InterPro" id="IPR051742">
    <property type="entry name" value="Ribosome_Assembly_uL10"/>
</dbReference>
<dbReference type="CDD" id="cd05796">
    <property type="entry name" value="Ribosomal_P0_like"/>
    <property type="match status" value="1"/>
</dbReference>
<dbReference type="GO" id="GO:0005840">
    <property type="term" value="C:ribosome"/>
    <property type="evidence" value="ECO:0007669"/>
    <property type="project" value="UniProtKB-KW"/>
</dbReference>
<organism evidence="8 9">
    <name type="scientific">Giardia intestinalis</name>
    <name type="common">Giardia lamblia</name>
    <dbReference type="NCBI Taxonomy" id="5741"/>
    <lineage>
        <taxon>Eukaryota</taxon>
        <taxon>Metamonada</taxon>
        <taxon>Diplomonadida</taxon>
        <taxon>Hexamitidae</taxon>
        <taxon>Giardiinae</taxon>
        <taxon>Giardia</taxon>
    </lineage>
</organism>
<dbReference type="InterPro" id="IPR043164">
    <property type="entry name" value="Ribosomal_uL10-like_insert_sf"/>
</dbReference>
<dbReference type="VEuPathDB" id="GiardiaDB:GL50803_0013412"/>
<dbReference type="Gene3D" id="3.30.70.1730">
    <property type="match status" value="1"/>
</dbReference>
<dbReference type="AlphaFoldDB" id="V6TCL9"/>
<comment type="subunit">
    <text evidence="3 6">Associates with the pre-60S ribosomal particle.</text>
</comment>
<dbReference type="InterPro" id="IPR033867">
    <property type="entry name" value="Mrt4"/>
</dbReference>
<keyword evidence="6" id="KW-0690">Ribosome biogenesis</keyword>
<dbReference type="GO" id="GO:0003723">
    <property type="term" value="F:RNA binding"/>
    <property type="evidence" value="ECO:0007669"/>
    <property type="project" value="TreeGrafter"/>
</dbReference>
<dbReference type="GO" id="GO:0000956">
    <property type="term" value="P:nuclear-transcribed mRNA catabolic process"/>
    <property type="evidence" value="ECO:0007669"/>
    <property type="project" value="TreeGrafter"/>
</dbReference>
<dbReference type="Pfam" id="PF17777">
    <property type="entry name" value="RL10P_insert"/>
    <property type="match status" value="1"/>
</dbReference>
<gene>
    <name evidence="8" type="ORF">DHA2_13412</name>
</gene>
<dbReference type="FunFam" id="3.90.105.20:FF:000003">
    <property type="entry name" value="Ribosome assembly factor mrt4"/>
    <property type="match status" value="1"/>
</dbReference>
<comment type="caution">
    <text evidence="8">The sequence shown here is derived from an EMBL/GenBank/DDBJ whole genome shotgun (WGS) entry which is preliminary data.</text>
</comment>
<dbReference type="Gene3D" id="3.90.105.20">
    <property type="match status" value="1"/>
</dbReference>
<protein>
    <recommendedName>
        <fullName evidence="6">Ribosome assembly factor mrt4</fullName>
    </recommendedName>
</protein>
<dbReference type="GO" id="GO:0006364">
    <property type="term" value="P:rRNA processing"/>
    <property type="evidence" value="ECO:0007669"/>
    <property type="project" value="TreeGrafter"/>
</dbReference>
<evidence type="ECO:0000256" key="6">
    <source>
        <dbReference type="RuleBase" id="RU364039"/>
    </source>
</evidence>
<dbReference type="InterPro" id="IPR001790">
    <property type="entry name" value="Ribosomal_uL10"/>
</dbReference>
<dbReference type="GO" id="GO:0030687">
    <property type="term" value="C:preribosome, large subunit precursor"/>
    <property type="evidence" value="ECO:0007669"/>
    <property type="project" value="TreeGrafter"/>
</dbReference>
<keyword evidence="5 6" id="KW-0539">Nucleus</keyword>
<dbReference type="FunFam" id="3.30.70.1730:FF:000005">
    <property type="entry name" value="Ribosome assembly factor mrt4"/>
    <property type="match status" value="1"/>
</dbReference>
<evidence type="ECO:0000256" key="4">
    <source>
        <dbReference type="ARBA" id="ARBA00022490"/>
    </source>
</evidence>
<dbReference type="Proteomes" id="UP000018320">
    <property type="component" value="Unassembled WGS sequence"/>
</dbReference>
<dbReference type="PANTHER" id="PTHR45841:SF1">
    <property type="entry name" value="MRNA TURNOVER PROTEIN 4 HOMOLOG"/>
    <property type="match status" value="1"/>
</dbReference>
<dbReference type="GO" id="GO:0005730">
    <property type="term" value="C:nucleolus"/>
    <property type="evidence" value="ECO:0007669"/>
    <property type="project" value="UniProtKB-SubCell"/>
</dbReference>
<dbReference type="VEuPathDB" id="GiardiaDB:QR46_1983"/>
<evidence type="ECO:0000256" key="1">
    <source>
        <dbReference type="ARBA" id="ARBA00004046"/>
    </source>
</evidence>
<dbReference type="VEuPathDB" id="GiardiaDB:DHA2_13412"/>
<reference evidence="9" key="1">
    <citation type="submission" date="2012-02" db="EMBL/GenBank/DDBJ databases">
        <title>Genome sequencing of Giardia lamblia Genotypes A2 and B isolates (DH and GS) and comparative analysis with the genomes of Genotypes A1 and E (WB and Pig).</title>
        <authorList>
            <person name="Adam R."/>
            <person name="Dahlstrom E."/>
            <person name="Martens C."/>
            <person name="Bruno D."/>
            <person name="Barbian K."/>
            <person name="Porcella S.F."/>
            <person name="Nash T."/>
        </authorList>
    </citation>
    <scope>NUCLEOTIDE SEQUENCE</scope>
    <source>
        <strain evidence="9">DH</strain>
    </source>
</reference>
<dbReference type="EMBL" id="AHGT01000043">
    <property type="protein sequence ID" value="ESU36616.1"/>
    <property type="molecule type" value="Genomic_DNA"/>
</dbReference>
<dbReference type="GO" id="GO:0000027">
    <property type="term" value="P:ribosomal large subunit assembly"/>
    <property type="evidence" value="ECO:0007669"/>
    <property type="project" value="InterPro"/>
</dbReference>
<dbReference type="SUPFAM" id="SSF160369">
    <property type="entry name" value="Ribosomal protein L10-like"/>
    <property type="match status" value="1"/>
</dbReference>
<evidence type="ECO:0000313" key="8">
    <source>
        <dbReference type="EMBL" id="ESU36616.1"/>
    </source>
</evidence>
<sequence>MIYFLKCNLLMPRSKRSKTVVLAKVEKKTREAKQEIIKQIREAFDTYDTVYVIDSHNMTSSSWQQLRTSMKGYARIFMGKNQLMRYALGKTEEESYRTKTWQLGRLLKGMTGLLFTSAPEEKVQSALASVARPCLARGGDVATKTIVIPQGPLDRDKYSFALEPELRKLGLPTSLQNTVIHVLCDHVLCKEGDVLTSAQARLLKHFDHVLSESSVTLRGVWHKETEDLDVLDPNCLYLLDTAPAEEDEQSD</sequence>
<evidence type="ECO:0000256" key="2">
    <source>
        <dbReference type="ARBA" id="ARBA00008889"/>
    </source>
</evidence>
<dbReference type="Pfam" id="PF00466">
    <property type="entry name" value="Ribosomal_L10"/>
    <property type="match status" value="1"/>
</dbReference>
<keyword evidence="8" id="KW-0689">Ribosomal protein</keyword>
<feature type="domain" description="Large ribosomal subunit protein uL10-like insertion" evidence="7">
    <location>
        <begin position="136"/>
        <end position="206"/>
    </location>
</feature>
<comment type="similarity">
    <text evidence="2 6">Belongs to the universal ribosomal protein uL10 family.</text>
</comment>
<evidence type="ECO:0000256" key="3">
    <source>
        <dbReference type="ARBA" id="ARBA00011117"/>
    </source>
</evidence>